<evidence type="ECO:0000259" key="3">
    <source>
        <dbReference type="Pfam" id="PF05368"/>
    </source>
</evidence>
<protein>
    <submittedName>
        <fullName evidence="4">NmrA/HSCARG family protein</fullName>
    </submittedName>
</protein>
<evidence type="ECO:0000313" key="5">
    <source>
        <dbReference type="Proteomes" id="UP000677457"/>
    </source>
</evidence>
<sequence length="314" mass="33697">MTTPATSVGEQMTNPTAPVLVTGATGRQGGATARSLLARGVPVRALVRTPDSDAARSLVRLGVDVVQGDLLDIHTVRSAAQGTRAVFSIQMPDMNDLDGDGELRQAQNLVSAAQDAGIDTVVHTSVSGAGQHHQAPGWAEGRWKHMEHYFEMKEQAQSLVRQAGFTHWTLLKPAFFMENFLRPSSLFAHGTEDRLATIIKPDTQVSLIAVRDIGEAAAQAITNPDRFHAVELELAGDVRTMNEIAADLGAALGVHLAAPDMTVEEAMSQGMPTFGAAYEWHNAVGQPAHPALARELGLTVTTFAEWTKANRERI</sequence>
<gene>
    <name evidence="4" type="ORF">Sar04_07870</name>
</gene>
<dbReference type="PANTHER" id="PTHR42748:SF7">
    <property type="entry name" value="NMRA LIKE REDOX SENSOR 1-RELATED"/>
    <property type="match status" value="1"/>
</dbReference>
<organism evidence="4 5">
    <name type="scientific">Salinispora arenicola</name>
    <dbReference type="NCBI Taxonomy" id="168697"/>
    <lineage>
        <taxon>Bacteria</taxon>
        <taxon>Bacillati</taxon>
        <taxon>Actinomycetota</taxon>
        <taxon>Actinomycetes</taxon>
        <taxon>Micromonosporales</taxon>
        <taxon>Micromonosporaceae</taxon>
        <taxon>Salinispora</taxon>
    </lineage>
</organism>
<dbReference type="Pfam" id="PF05368">
    <property type="entry name" value="NmrA"/>
    <property type="match status" value="1"/>
</dbReference>
<dbReference type="Gene3D" id="3.40.50.720">
    <property type="entry name" value="NAD(P)-binding Rossmann-like Domain"/>
    <property type="match status" value="1"/>
</dbReference>
<dbReference type="EMBL" id="BOQM01000006">
    <property type="protein sequence ID" value="GIM82565.1"/>
    <property type="molecule type" value="Genomic_DNA"/>
</dbReference>
<proteinExistence type="inferred from homology"/>
<keyword evidence="5" id="KW-1185">Reference proteome</keyword>
<comment type="similarity">
    <text evidence="1">Belongs to the NmrA-type oxidoreductase family.</text>
</comment>
<dbReference type="InterPro" id="IPR051164">
    <property type="entry name" value="NmrA-like_oxidored"/>
</dbReference>
<accession>A0ABQ4JM43</accession>
<evidence type="ECO:0000313" key="4">
    <source>
        <dbReference type="EMBL" id="GIM82565.1"/>
    </source>
</evidence>
<dbReference type="Gene3D" id="3.90.25.10">
    <property type="entry name" value="UDP-galactose 4-epimerase, domain 1"/>
    <property type="match status" value="1"/>
</dbReference>
<dbReference type="Proteomes" id="UP000677457">
    <property type="component" value="Unassembled WGS sequence"/>
</dbReference>
<reference evidence="4 5" key="1">
    <citation type="submission" date="2021-03" db="EMBL/GenBank/DDBJ databases">
        <title>Whole genome shotgun sequence of Salinispora arenicola NBRC 105043.</title>
        <authorList>
            <person name="Komaki H."/>
            <person name="Tamura T."/>
        </authorList>
    </citation>
    <scope>NUCLEOTIDE SEQUENCE [LARGE SCALE GENOMIC DNA]</scope>
    <source>
        <strain evidence="4 5">NBRC 105043</strain>
    </source>
</reference>
<dbReference type="PANTHER" id="PTHR42748">
    <property type="entry name" value="NITROGEN METABOLITE REPRESSION PROTEIN NMRA FAMILY MEMBER"/>
    <property type="match status" value="1"/>
</dbReference>
<evidence type="ECO:0000256" key="2">
    <source>
        <dbReference type="ARBA" id="ARBA00022857"/>
    </source>
</evidence>
<keyword evidence="2" id="KW-0521">NADP</keyword>
<dbReference type="SUPFAM" id="SSF51735">
    <property type="entry name" value="NAD(P)-binding Rossmann-fold domains"/>
    <property type="match status" value="1"/>
</dbReference>
<comment type="caution">
    <text evidence="4">The sequence shown here is derived from an EMBL/GenBank/DDBJ whole genome shotgun (WGS) entry which is preliminary data.</text>
</comment>
<name>A0ABQ4JM43_SALAC</name>
<dbReference type="CDD" id="cd05251">
    <property type="entry name" value="NmrA_like_SDR_a"/>
    <property type="match status" value="1"/>
</dbReference>
<evidence type="ECO:0000256" key="1">
    <source>
        <dbReference type="ARBA" id="ARBA00006328"/>
    </source>
</evidence>
<dbReference type="InterPro" id="IPR036291">
    <property type="entry name" value="NAD(P)-bd_dom_sf"/>
</dbReference>
<feature type="domain" description="NmrA-like" evidence="3">
    <location>
        <begin position="18"/>
        <end position="269"/>
    </location>
</feature>
<dbReference type="InterPro" id="IPR008030">
    <property type="entry name" value="NmrA-like"/>
</dbReference>